<dbReference type="Gene3D" id="3.30.70.2450">
    <property type="match status" value="1"/>
</dbReference>
<dbReference type="GO" id="GO:0019622">
    <property type="term" value="P:3-(3-hydroxy)phenylpropionate catabolic process"/>
    <property type="evidence" value="ECO:0007669"/>
    <property type="project" value="TreeGrafter"/>
</dbReference>
<dbReference type="RefSeq" id="WP_176622941.1">
    <property type="nucleotide sequence ID" value="NZ_JABXXQ010000078.1"/>
</dbReference>
<feature type="domain" description="FAD-binding" evidence="2">
    <location>
        <begin position="7"/>
        <end position="341"/>
    </location>
</feature>
<evidence type="ECO:0000256" key="1">
    <source>
        <dbReference type="ARBA" id="ARBA00023002"/>
    </source>
</evidence>
<dbReference type="InterPro" id="IPR036188">
    <property type="entry name" value="FAD/NAD-bd_sf"/>
</dbReference>
<evidence type="ECO:0000313" key="3">
    <source>
        <dbReference type="EMBL" id="MBB3175024.1"/>
    </source>
</evidence>
<keyword evidence="1 3" id="KW-0560">Oxidoreductase</keyword>
<dbReference type="EMBL" id="JACHXV010000015">
    <property type="protein sequence ID" value="MBB3175024.1"/>
    <property type="molecule type" value="Genomic_DNA"/>
</dbReference>
<dbReference type="EMBL" id="JABXXQ010000078">
    <property type="protein sequence ID" value="NVN29879.1"/>
    <property type="molecule type" value="Genomic_DNA"/>
</dbReference>
<dbReference type="AlphaFoldDB" id="A0A839V3G6"/>
<protein>
    <submittedName>
        <fullName evidence="3">3-(3-hydroxy-phenyl)propionate hydroxylase</fullName>
        <ecNumber evidence="3">1.14.13.127</ecNumber>
    </submittedName>
    <submittedName>
        <fullName evidence="4">Bifunctional 3-(3-hydroxy-phenyl)propionate/3-hydroxycinnamic acid hydroxylase</fullName>
    </submittedName>
</protein>
<dbReference type="GO" id="GO:0008688">
    <property type="term" value="F:3-(3-hydroxyphenyl)propionate hydroxylase activity"/>
    <property type="evidence" value="ECO:0007669"/>
    <property type="project" value="UniProtKB-EC"/>
</dbReference>
<reference evidence="3 5" key="2">
    <citation type="submission" date="2020-08" db="EMBL/GenBank/DDBJ databases">
        <title>Genomic Encyclopedia of Type Strains, Phase III (KMG-III): the genomes of soil and plant-associated and newly described type strains.</title>
        <authorList>
            <person name="Whitman W."/>
        </authorList>
    </citation>
    <scope>NUCLEOTIDE SEQUENCE [LARGE SCALE GENOMIC DNA]</scope>
    <source>
        <strain evidence="3 5">CECT 8088</strain>
    </source>
</reference>
<dbReference type="PANTHER" id="PTHR43476:SF3">
    <property type="entry name" value="FAD-BINDING MONOOXYGENASE"/>
    <property type="match status" value="1"/>
</dbReference>
<comment type="caution">
    <text evidence="3">The sequence shown here is derived from an EMBL/GenBank/DDBJ whole genome shotgun (WGS) entry which is preliminary data.</text>
</comment>
<dbReference type="Pfam" id="PF01494">
    <property type="entry name" value="FAD_binding_3"/>
    <property type="match status" value="1"/>
</dbReference>
<dbReference type="GO" id="GO:0071949">
    <property type="term" value="F:FAD binding"/>
    <property type="evidence" value="ECO:0007669"/>
    <property type="project" value="InterPro"/>
</dbReference>
<dbReference type="PANTHER" id="PTHR43476">
    <property type="entry name" value="3-(3-HYDROXY-PHENYL)PROPIONATE/3-HYDROXYCINNAMIC ACID HYDROXYLASE"/>
    <property type="match status" value="1"/>
</dbReference>
<name>A0A839V3G6_9PROT</name>
<reference evidence="4 6" key="1">
    <citation type="submission" date="2020-06" db="EMBL/GenBank/DDBJ databases">
        <title>Description of novel acetic acid bacteria.</title>
        <authorList>
            <person name="Sombolestani A."/>
        </authorList>
    </citation>
    <scope>NUCLEOTIDE SEQUENCE [LARGE SCALE GENOMIC DNA]</scope>
    <source>
        <strain evidence="4 6">LMG 26838</strain>
    </source>
</reference>
<sequence length="560" mass="61376">MLATHHYDVIVIGSGPIGLALVNLLGCYGVRCAIVERNLTTVQEPRAVSIDDESLRTLQNIGIVNEVLEHVVAGYGSIYYGPDRRPFVKVEPTGRPYGYPRRNAFRQPILEQQLRDGLLRFSQVDRLYGWTMETFEETSDGVVVHLEDVGGSTKIIKSAYIVGCDGAWSKVREKLGFQLRGTTFEERWLIVDLENNTNTIKHTEVYCDPSRPCITLPGPDRTRRFEFKLLNGESDADLLAPEMVDHLLRSHGADPGATLRRKVVYRFHARAASSWSRGRVFLAGDAAHLTPPFAGQGMNSGLRDAQNLAWKLAAVTRGVLGPGVLATYERERSRHLWEMIRLALRMGKIMSPRSRLHGLATRSAFRALAIWPKARDYVAEMKYKPKPFFAEGFILADDGAGLVGRLIPQPEIITTDGQRCLLDDVLGDGFSLVLRDANALAGLVALDQPVWSKLGVRRIALLPAGAPPPDSRLVAGSGVTVILEPGDTEPREAELPSGVALLLRPDRYVAARVVLTHADAIARQVEALVASTWAASELSSTVDDVQVEGVPAPAASMSVS</sequence>
<dbReference type="InterPro" id="IPR002938">
    <property type="entry name" value="FAD-bd"/>
</dbReference>
<dbReference type="PRINTS" id="PR00420">
    <property type="entry name" value="RNGMNOXGNASE"/>
</dbReference>
<evidence type="ECO:0000313" key="4">
    <source>
        <dbReference type="EMBL" id="NVN29879.1"/>
    </source>
</evidence>
<dbReference type="Proteomes" id="UP000565205">
    <property type="component" value="Unassembled WGS sequence"/>
</dbReference>
<dbReference type="NCBIfam" id="NF004829">
    <property type="entry name" value="PRK06183.1-3"/>
    <property type="match status" value="1"/>
</dbReference>
<evidence type="ECO:0000313" key="6">
    <source>
        <dbReference type="Proteomes" id="UP000565205"/>
    </source>
</evidence>
<dbReference type="SUPFAM" id="SSF51905">
    <property type="entry name" value="FAD/NAD(P)-binding domain"/>
    <property type="match status" value="1"/>
</dbReference>
<organism evidence="3 5">
    <name type="scientific">Endobacter medicaginis</name>
    <dbReference type="NCBI Taxonomy" id="1181271"/>
    <lineage>
        <taxon>Bacteria</taxon>
        <taxon>Pseudomonadati</taxon>
        <taxon>Pseudomonadota</taxon>
        <taxon>Alphaproteobacteria</taxon>
        <taxon>Acetobacterales</taxon>
        <taxon>Acetobacteraceae</taxon>
        <taxon>Endobacter</taxon>
    </lineage>
</organism>
<dbReference type="Proteomes" id="UP000557688">
    <property type="component" value="Unassembled WGS sequence"/>
</dbReference>
<dbReference type="NCBIfam" id="NF004831">
    <property type="entry name" value="PRK06183.1-5"/>
    <property type="match status" value="1"/>
</dbReference>
<dbReference type="Gene3D" id="3.50.50.60">
    <property type="entry name" value="FAD/NAD(P)-binding domain"/>
    <property type="match status" value="1"/>
</dbReference>
<proteinExistence type="predicted"/>
<dbReference type="InterPro" id="IPR050631">
    <property type="entry name" value="PheA/TfdB_FAD_monoxygenase"/>
</dbReference>
<evidence type="ECO:0000313" key="5">
    <source>
        <dbReference type="Proteomes" id="UP000557688"/>
    </source>
</evidence>
<accession>A0A839V3G6</accession>
<gene>
    <name evidence="3" type="ORF">FHR90_002871</name>
    <name evidence="4" type="ORF">HUK83_05960</name>
</gene>
<dbReference type="EC" id="1.14.13.127" evidence="3"/>
<keyword evidence="5" id="KW-1185">Reference proteome</keyword>
<evidence type="ECO:0000259" key="2">
    <source>
        <dbReference type="Pfam" id="PF01494"/>
    </source>
</evidence>